<feature type="modified residue" description="4-aspartylphosphate" evidence="3">
    <location>
        <position position="34"/>
    </location>
</feature>
<evidence type="ECO:0000256" key="3">
    <source>
        <dbReference type="PROSITE-ProRule" id="PRU00169"/>
    </source>
</evidence>
<gene>
    <name evidence="6" type="primary">fimZ</name>
    <name evidence="6" type="ORF">GARC_0533</name>
</gene>
<organism evidence="6 7">
    <name type="scientific">Paraglaciecola arctica BSs20135</name>
    <dbReference type="NCBI Taxonomy" id="493475"/>
    <lineage>
        <taxon>Bacteria</taxon>
        <taxon>Pseudomonadati</taxon>
        <taxon>Pseudomonadota</taxon>
        <taxon>Gammaproteobacteria</taxon>
        <taxon>Alteromonadales</taxon>
        <taxon>Alteromonadaceae</taxon>
        <taxon>Paraglaciecola</taxon>
    </lineage>
</organism>
<dbReference type="Pfam" id="PF00196">
    <property type="entry name" value="GerE"/>
    <property type="match status" value="1"/>
</dbReference>
<dbReference type="PANTHER" id="PTHR45566:SF1">
    <property type="entry name" value="HTH-TYPE TRANSCRIPTIONAL REGULATOR YHJB-RELATED"/>
    <property type="match status" value="1"/>
</dbReference>
<dbReference type="InterPro" id="IPR036388">
    <property type="entry name" value="WH-like_DNA-bd_sf"/>
</dbReference>
<protein>
    <submittedName>
        <fullName evidence="6">Two-component system, NarL family, response regulator, fimbrial Z protein, FimZ</fullName>
    </submittedName>
</protein>
<dbReference type="GO" id="GO:0000160">
    <property type="term" value="P:phosphorelay signal transduction system"/>
    <property type="evidence" value="ECO:0007669"/>
    <property type="project" value="InterPro"/>
</dbReference>
<evidence type="ECO:0000313" key="7">
    <source>
        <dbReference type="Proteomes" id="UP000006327"/>
    </source>
</evidence>
<dbReference type="Proteomes" id="UP000006327">
    <property type="component" value="Unassembled WGS sequence"/>
</dbReference>
<evidence type="ECO:0000313" key="6">
    <source>
        <dbReference type="EMBL" id="GAC17514.1"/>
    </source>
</evidence>
<dbReference type="SUPFAM" id="SSF46894">
    <property type="entry name" value="C-terminal effector domain of the bipartite response regulators"/>
    <property type="match status" value="1"/>
</dbReference>
<keyword evidence="2" id="KW-0238">DNA-binding</keyword>
<dbReference type="CDD" id="cd17535">
    <property type="entry name" value="REC_NarL-like"/>
    <property type="match status" value="1"/>
</dbReference>
<evidence type="ECO:0000259" key="5">
    <source>
        <dbReference type="PROSITE" id="PS50110"/>
    </source>
</evidence>
<feature type="domain" description="HTH luxR-type" evidence="4">
    <location>
        <begin position="121"/>
        <end position="186"/>
    </location>
</feature>
<dbReference type="STRING" id="493475.GARC_0533"/>
<dbReference type="CDD" id="cd06170">
    <property type="entry name" value="LuxR_C_like"/>
    <property type="match status" value="1"/>
</dbReference>
<dbReference type="SMART" id="SM00448">
    <property type="entry name" value="REC"/>
    <property type="match status" value="1"/>
</dbReference>
<dbReference type="InterPro" id="IPR000792">
    <property type="entry name" value="Tscrpt_reg_LuxR_C"/>
</dbReference>
<comment type="caution">
    <text evidence="6">The sequence shown here is derived from an EMBL/GenBank/DDBJ whole genome shotgun (WGS) entry which is preliminary data.</text>
</comment>
<proteinExistence type="predicted"/>
<dbReference type="InterPro" id="IPR051015">
    <property type="entry name" value="EvgA-like"/>
</dbReference>
<dbReference type="InterPro" id="IPR016032">
    <property type="entry name" value="Sig_transdc_resp-reg_C-effctor"/>
</dbReference>
<reference evidence="6 7" key="1">
    <citation type="journal article" date="2017" name="Antonie Van Leeuwenhoek">
        <title>Rhizobium rhizosphaerae sp. nov., a novel species isolated from rice rhizosphere.</title>
        <authorList>
            <person name="Zhao J.J."/>
            <person name="Zhang J."/>
            <person name="Zhang R.J."/>
            <person name="Zhang C.W."/>
            <person name="Yin H.Q."/>
            <person name="Zhang X.X."/>
        </authorList>
    </citation>
    <scope>NUCLEOTIDE SEQUENCE [LARGE SCALE GENOMIC DNA]</scope>
    <source>
        <strain evidence="6 7">BSs20135</strain>
    </source>
</reference>
<dbReference type="EMBL" id="BAEO01000007">
    <property type="protein sequence ID" value="GAC17514.1"/>
    <property type="molecule type" value="Genomic_DNA"/>
</dbReference>
<dbReference type="Gene3D" id="3.40.50.2300">
    <property type="match status" value="1"/>
</dbReference>
<dbReference type="SUPFAM" id="SSF52172">
    <property type="entry name" value="CheY-like"/>
    <property type="match status" value="1"/>
</dbReference>
<dbReference type="PANTHER" id="PTHR45566">
    <property type="entry name" value="HTH-TYPE TRANSCRIPTIONAL REGULATOR YHJB-RELATED"/>
    <property type="match status" value="1"/>
</dbReference>
<evidence type="ECO:0000256" key="1">
    <source>
        <dbReference type="ARBA" id="ARBA00022553"/>
    </source>
</evidence>
<dbReference type="InterPro" id="IPR011006">
    <property type="entry name" value="CheY-like_superfamily"/>
</dbReference>
<dbReference type="InterPro" id="IPR001789">
    <property type="entry name" value="Sig_transdc_resp-reg_receiver"/>
</dbReference>
<evidence type="ECO:0000259" key="4">
    <source>
        <dbReference type="PROSITE" id="PS50043"/>
    </source>
</evidence>
<dbReference type="GO" id="GO:0006355">
    <property type="term" value="P:regulation of DNA-templated transcription"/>
    <property type="evidence" value="ECO:0007669"/>
    <property type="project" value="InterPro"/>
</dbReference>
<dbReference type="SMART" id="SM00421">
    <property type="entry name" value="HTH_LUXR"/>
    <property type="match status" value="1"/>
</dbReference>
<dbReference type="PROSITE" id="PS50110">
    <property type="entry name" value="RESPONSE_REGULATORY"/>
    <property type="match status" value="1"/>
</dbReference>
<sequence length="188" mass="20658">MKNIFSDVEFECVSNGHQALEKLSNNAYDVALIDLRLPGIDGFSLLEELSKSLCLTPIIMVTASEDPWDVDKTLELGAMGFVSKSSNGKQIQHAIESVLRGEIVKPSNNNQSNTLNSTSTDWASQHNLTIRQLEVLRLIRHGLSNKAIAEQLFLSLATVKTHIVAIFQALGTQSRTEAIKKAQQLGLD</sequence>
<keyword evidence="1 3" id="KW-0597">Phosphoprotein</keyword>
<dbReference type="GO" id="GO:0003677">
    <property type="term" value="F:DNA binding"/>
    <property type="evidence" value="ECO:0007669"/>
    <property type="project" value="UniProtKB-KW"/>
</dbReference>
<dbReference type="Pfam" id="PF00072">
    <property type="entry name" value="Response_reg"/>
    <property type="match status" value="1"/>
</dbReference>
<dbReference type="PROSITE" id="PS50043">
    <property type="entry name" value="HTH_LUXR_2"/>
    <property type="match status" value="1"/>
</dbReference>
<dbReference type="PRINTS" id="PR00038">
    <property type="entry name" value="HTHLUXR"/>
</dbReference>
<dbReference type="eggNOG" id="COG2197">
    <property type="taxonomic scope" value="Bacteria"/>
</dbReference>
<dbReference type="InterPro" id="IPR058245">
    <property type="entry name" value="NreC/VraR/RcsB-like_REC"/>
</dbReference>
<accession>K6XA67</accession>
<feature type="domain" description="Response regulatory" evidence="5">
    <location>
        <begin position="1"/>
        <end position="99"/>
    </location>
</feature>
<name>K6XA67_9ALTE</name>
<keyword evidence="7" id="KW-1185">Reference proteome</keyword>
<dbReference type="AlphaFoldDB" id="K6XA67"/>
<evidence type="ECO:0000256" key="2">
    <source>
        <dbReference type="ARBA" id="ARBA00023125"/>
    </source>
</evidence>
<dbReference type="Gene3D" id="1.10.10.10">
    <property type="entry name" value="Winged helix-like DNA-binding domain superfamily/Winged helix DNA-binding domain"/>
    <property type="match status" value="1"/>
</dbReference>